<dbReference type="NCBIfam" id="NF008913">
    <property type="entry name" value="PRK12276.1"/>
    <property type="match status" value="1"/>
</dbReference>
<feature type="region of interest" description="Disordered" evidence="4">
    <location>
        <begin position="424"/>
        <end position="449"/>
    </location>
</feature>
<dbReference type="AlphaFoldDB" id="A0A897NLJ6"/>
<keyword evidence="1" id="KW-0349">Heme</keyword>
<protein>
    <submittedName>
        <fullName evidence="6">Chlorite dismutase</fullName>
    </submittedName>
</protein>
<keyword evidence="3" id="KW-0408">Iron</keyword>
<dbReference type="Gene3D" id="3.30.70.100">
    <property type="match status" value="1"/>
</dbReference>
<evidence type="ECO:0000259" key="5">
    <source>
        <dbReference type="PROSITE" id="PS51725"/>
    </source>
</evidence>
<dbReference type="PANTHER" id="PTHR36843:SF1">
    <property type="entry name" value="COPROHEME DECARBOXYLASE"/>
    <property type="match status" value="1"/>
</dbReference>
<dbReference type="GO" id="GO:0020037">
    <property type="term" value="F:heme binding"/>
    <property type="evidence" value="ECO:0007669"/>
    <property type="project" value="InterPro"/>
</dbReference>
<dbReference type="InterPro" id="IPR011008">
    <property type="entry name" value="Dimeric_a/b-barrel"/>
</dbReference>
<dbReference type="Gene3D" id="3.30.70.1030">
    <property type="entry name" value="Apc35880, domain 1"/>
    <property type="match status" value="2"/>
</dbReference>
<organism evidence="6 7">
    <name type="scientific">Halapricum desulfuricans</name>
    <dbReference type="NCBI Taxonomy" id="2841257"/>
    <lineage>
        <taxon>Archaea</taxon>
        <taxon>Methanobacteriati</taxon>
        <taxon>Methanobacteriota</taxon>
        <taxon>Stenosarchaea group</taxon>
        <taxon>Halobacteria</taxon>
        <taxon>Halobacteriales</taxon>
        <taxon>Haloarculaceae</taxon>
        <taxon>Halapricum</taxon>
    </lineage>
</organism>
<proteinExistence type="predicted"/>
<feature type="domain" description="ABM" evidence="5">
    <location>
        <begin position="550"/>
        <end position="638"/>
    </location>
</feature>
<evidence type="ECO:0000256" key="4">
    <source>
        <dbReference type="SAM" id="MobiDB-lite"/>
    </source>
</evidence>
<evidence type="ECO:0000256" key="3">
    <source>
        <dbReference type="ARBA" id="ARBA00023004"/>
    </source>
</evidence>
<feature type="compositionally biased region" description="Basic and acidic residues" evidence="4">
    <location>
        <begin position="272"/>
        <end position="294"/>
    </location>
</feature>
<dbReference type="EMBL" id="CP064789">
    <property type="protein sequence ID" value="QSG13151.1"/>
    <property type="molecule type" value="Genomic_DNA"/>
</dbReference>
<accession>A0A897NLJ6</accession>
<keyword evidence="2" id="KW-0479">Metal-binding</keyword>
<dbReference type="GO" id="GO:0046872">
    <property type="term" value="F:metal ion binding"/>
    <property type="evidence" value="ECO:0007669"/>
    <property type="project" value="UniProtKB-KW"/>
</dbReference>
<dbReference type="SUPFAM" id="SSF54909">
    <property type="entry name" value="Dimeric alpha+beta barrel"/>
    <property type="match status" value="2"/>
</dbReference>
<dbReference type="NCBIfam" id="NF007124">
    <property type="entry name" value="PRK09565.1"/>
    <property type="match status" value="1"/>
</dbReference>
<name>A0A897NLJ6_9EURY</name>
<evidence type="ECO:0000313" key="7">
    <source>
        <dbReference type="Proteomes" id="UP000663305"/>
    </source>
</evidence>
<dbReference type="GO" id="GO:0016491">
    <property type="term" value="F:oxidoreductase activity"/>
    <property type="evidence" value="ECO:0007669"/>
    <property type="project" value="InterPro"/>
</dbReference>
<sequence length="640" mass="70441">MLHDVRTIDWAGWAEAAQRTRDRAIEEGIEFLQSATAVEDADAGDSMVVSMLGHKGDLMIVHMRPTLADIDELERRFERTALASFTERDRSFVSVTEASGYSERGREFIEGDLDDDSGLARYMRSRLYPEIPEKEHVCFYPMDKRRDPEYNWYDLPFEERAEHMGAHGDIGREYAGRVTQMITGAIGMDDWEWGVTLYADDMTDVKDLLYEMRFDPSSSKFAEFGPFWIGRRFDPADLDALLAGEPLSTPWEDAAGDHSGHGHPPATPEDAAEGHDENGHPHEGSGDSEHSHGDDESDDHPDGDEADEHPSTGGGRPATTDSWSEAIAEIDDVTARLATAGLHEGEDYTGEAYALVFETDRDAADLADEVEGLVSNFDHYDTHVTTAVRASGGHTYLVSLWATEDAAQTASGFLTDLDGIDTGARGWAGEPRGETGDGASGPAGTDEDTDIRSQLANQGIYAGQPHGEDVYALVVYSEADLDRLRSAVEDLRASFDGDDHVKTAVYDDPDDEVAAVVSLWADEAAAQHASGDLESVPGVVRKAGEGEGFGTMGMFYTVKPDYREAFVETFGTVGEQLATMDGHRETALLVNDDDENDMFIASRWDDREDAMAFFRSDDFRETVQWGREILADTPRHVFLA</sequence>
<evidence type="ECO:0000256" key="1">
    <source>
        <dbReference type="ARBA" id="ARBA00022617"/>
    </source>
</evidence>
<dbReference type="Pfam" id="PF03992">
    <property type="entry name" value="ABM"/>
    <property type="match status" value="1"/>
</dbReference>
<dbReference type="Proteomes" id="UP000663305">
    <property type="component" value="Chromosome"/>
</dbReference>
<evidence type="ECO:0000256" key="2">
    <source>
        <dbReference type="ARBA" id="ARBA00022723"/>
    </source>
</evidence>
<dbReference type="InterPro" id="IPR007138">
    <property type="entry name" value="ABM_dom"/>
</dbReference>
<feature type="compositionally biased region" description="Acidic residues" evidence="4">
    <location>
        <begin position="295"/>
        <end position="307"/>
    </location>
</feature>
<dbReference type="Pfam" id="PF06778">
    <property type="entry name" value="Chlor_dismutase"/>
    <property type="match status" value="1"/>
</dbReference>
<dbReference type="PANTHER" id="PTHR36843">
    <property type="entry name" value="HEME-DEPENDENT PEROXIDASE YWFI-RELATED"/>
    <property type="match status" value="1"/>
</dbReference>
<dbReference type="PROSITE" id="PS51725">
    <property type="entry name" value="ABM"/>
    <property type="match status" value="1"/>
</dbReference>
<reference evidence="6" key="1">
    <citation type="submission" date="2020-11" db="EMBL/GenBank/DDBJ databases">
        <title>Carbohydrate-dependent, anaerobic sulfur respiration: A novel catabolism in halophilic archaea.</title>
        <authorList>
            <person name="Sorokin D.Y."/>
            <person name="Messina E."/>
            <person name="Smedile F."/>
            <person name="La Cono V."/>
            <person name="Hallsworth J.E."/>
            <person name="Yakimov M.M."/>
        </authorList>
    </citation>
    <scope>NUCLEOTIDE SEQUENCE</scope>
    <source>
        <strain evidence="6">HSR-Bgl</strain>
    </source>
</reference>
<feature type="region of interest" description="Disordered" evidence="4">
    <location>
        <begin position="248"/>
        <end position="320"/>
    </location>
</feature>
<evidence type="ECO:0000313" key="6">
    <source>
        <dbReference type="EMBL" id="QSG13151.1"/>
    </source>
</evidence>
<dbReference type="InterPro" id="IPR010644">
    <property type="entry name" value="ChdC/CLD"/>
</dbReference>
<gene>
    <name evidence="6" type="primary">ywfI</name>
    <name evidence="6" type="ORF">HSBGL_2754</name>
</gene>